<proteinExistence type="predicted"/>
<organism evidence="1 2">
    <name type="scientific">Bacteroides thetaiotaomicron</name>
    <dbReference type="NCBI Taxonomy" id="818"/>
    <lineage>
        <taxon>Bacteria</taxon>
        <taxon>Pseudomonadati</taxon>
        <taxon>Bacteroidota</taxon>
        <taxon>Bacteroidia</taxon>
        <taxon>Bacteroidales</taxon>
        <taxon>Bacteroidaceae</taxon>
        <taxon>Bacteroides</taxon>
    </lineage>
</organism>
<sequence>METDKKPRITQEKRTVEIMIRLYCRKKEKNATLCPECEELLRYAHARLDHCPFGEKKSSCKKCPVHCYKPAMRERMREVMRFSGPRMLFYAPLEAIRHLFS</sequence>
<gene>
    <name evidence="1" type="ORF">GAO51_25645</name>
</gene>
<reference evidence="1 2" key="1">
    <citation type="journal article" date="2019" name="Nat. Med.">
        <title>A library of human gut bacterial isolates paired with longitudinal multiomics data enables mechanistic microbiome research.</title>
        <authorList>
            <person name="Poyet M."/>
            <person name="Groussin M."/>
            <person name="Gibbons S.M."/>
            <person name="Avila-Pacheco J."/>
            <person name="Jiang X."/>
            <person name="Kearney S.M."/>
            <person name="Perrotta A.R."/>
            <person name="Berdy B."/>
            <person name="Zhao S."/>
            <person name="Lieberman T.D."/>
            <person name="Swanson P.K."/>
            <person name="Smith M."/>
            <person name="Roesemann S."/>
            <person name="Alexander J.E."/>
            <person name="Rich S.A."/>
            <person name="Livny J."/>
            <person name="Vlamakis H."/>
            <person name="Clish C."/>
            <person name="Bullock K."/>
            <person name="Deik A."/>
            <person name="Scott J."/>
            <person name="Pierce K.A."/>
            <person name="Xavier R.J."/>
            <person name="Alm E.J."/>
        </authorList>
    </citation>
    <scope>NUCLEOTIDE SEQUENCE [LARGE SCALE GENOMIC DNA]</scope>
    <source>
        <strain evidence="1 2">BIOML-A188</strain>
    </source>
</reference>
<protein>
    <submittedName>
        <fullName evidence="1">Nitrous oxide-stimulated promoter family protein</fullName>
    </submittedName>
</protein>
<accession>A0A3E5HJ78</accession>
<dbReference type="Proteomes" id="UP000440614">
    <property type="component" value="Unassembled WGS sequence"/>
</dbReference>
<name>A0A3E5HJ78_BACT4</name>
<evidence type="ECO:0000313" key="2">
    <source>
        <dbReference type="Proteomes" id="UP000440614"/>
    </source>
</evidence>
<dbReference type="AlphaFoldDB" id="A0A3E5HJ78"/>
<dbReference type="EMBL" id="WCSY01000036">
    <property type="protein sequence ID" value="KAB4305547.1"/>
    <property type="molecule type" value="Genomic_DNA"/>
</dbReference>
<dbReference type="InterPro" id="IPR020483">
    <property type="entry name" value="Uncharacterised_YgbA"/>
</dbReference>
<comment type="caution">
    <text evidence="1">The sequence shown here is derived from an EMBL/GenBank/DDBJ whole genome shotgun (WGS) entry which is preliminary data.</text>
</comment>
<dbReference type="NCBIfam" id="NF007714">
    <property type="entry name" value="PRK10410.1-2"/>
    <property type="match status" value="1"/>
</dbReference>
<dbReference type="RefSeq" id="WP_151209416.1">
    <property type="nucleotide sequence ID" value="NZ_CAXKYD010000051.1"/>
</dbReference>
<evidence type="ECO:0000313" key="1">
    <source>
        <dbReference type="EMBL" id="KAB4305547.1"/>
    </source>
</evidence>
<dbReference type="Pfam" id="PF11756">
    <property type="entry name" value="YgbA_NO"/>
    <property type="match status" value="1"/>
</dbReference>